<dbReference type="Pfam" id="PF00702">
    <property type="entry name" value="Hydrolase"/>
    <property type="match status" value="1"/>
</dbReference>
<gene>
    <name evidence="1" type="ORF">NFI88_00915</name>
</gene>
<evidence type="ECO:0000313" key="2">
    <source>
        <dbReference type="Proteomes" id="UP001524547"/>
    </source>
</evidence>
<dbReference type="SFLD" id="SFLDG01129">
    <property type="entry name" value="C1.5:_HAD__Beta-PGM__Phosphata"/>
    <property type="match status" value="1"/>
</dbReference>
<dbReference type="NCBIfam" id="TIGR01509">
    <property type="entry name" value="HAD-SF-IA-v3"/>
    <property type="match status" value="1"/>
</dbReference>
<dbReference type="Proteomes" id="UP001524547">
    <property type="component" value="Unassembled WGS sequence"/>
</dbReference>
<dbReference type="SUPFAM" id="SSF56784">
    <property type="entry name" value="HAD-like"/>
    <property type="match status" value="1"/>
</dbReference>
<dbReference type="PANTHER" id="PTHR18901:SF38">
    <property type="entry name" value="PSEUDOURIDINE-5'-PHOSPHATASE"/>
    <property type="match status" value="1"/>
</dbReference>
<dbReference type="InterPro" id="IPR006439">
    <property type="entry name" value="HAD-SF_hydro_IA"/>
</dbReference>
<accession>A0ABT1VVK5</accession>
<dbReference type="Gene3D" id="1.10.150.240">
    <property type="entry name" value="Putative phosphatase, domain 2"/>
    <property type="match status" value="1"/>
</dbReference>
<dbReference type="InterPro" id="IPR023198">
    <property type="entry name" value="PGP-like_dom2"/>
</dbReference>
<reference evidence="1 2" key="1">
    <citation type="submission" date="2022-06" db="EMBL/GenBank/DDBJ databases">
        <title>Rhizosaccharibacter gen. nov. sp. nov. KSS12, endophytic bacteria isolated from sugarcane.</title>
        <authorList>
            <person name="Pitiwittayakul N."/>
        </authorList>
    </citation>
    <scope>NUCLEOTIDE SEQUENCE [LARGE SCALE GENOMIC DNA]</scope>
    <source>
        <strain evidence="1 2">KSS12</strain>
    </source>
</reference>
<dbReference type="RefSeq" id="WP_422918140.1">
    <property type="nucleotide sequence ID" value="NZ_JAMZEJ010000001.1"/>
</dbReference>
<comment type="caution">
    <text evidence="1">The sequence shown here is derived from an EMBL/GenBank/DDBJ whole genome shotgun (WGS) entry which is preliminary data.</text>
</comment>
<dbReference type="InterPro" id="IPR023214">
    <property type="entry name" value="HAD_sf"/>
</dbReference>
<dbReference type="EMBL" id="JAMZEJ010000001">
    <property type="protein sequence ID" value="MCQ8239400.1"/>
    <property type="molecule type" value="Genomic_DNA"/>
</dbReference>
<proteinExistence type="predicted"/>
<evidence type="ECO:0000313" key="1">
    <source>
        <dbReference type="EMBL" id="MCQ8239400.1"/>
    </source>
</evidence>
<protein>
    <submittedName>
        <fullName evidence="1">HAD family phosphatase</fullName>
    </submittedName>
</protein>
<keyword evidence="2" id="KW-1185">Reference proteome</keyword>
<organism evidence="1 2">
    <name type="scientific">Rhizosaccharibacter radicis</name>
    <dbReference type="NCBI Taxonomy" id="2782605"/>
    <lineage>
        <taxon>Bacteria</taxon>
        <taxon>Pseudomonadati</taxon>
        <taxon>Pseudomonadota</taxon>
        <taxon>Alphaproteobacteria</taxon>
        <taxon>Acetobacterales</taxon>
        <taxon>Acetobacteraceae</taxon>
        <taxon>Rhizosaccharibacter</taxon>
    </lineage>
</organism>
<dbReference type="PANTHER" id="PTHR18901">
    <property type="entry name" value="2-DEOXYGLUCOSE-6-PHOSPHATE PHOSPHATASE 2"/>
    <property type="match status" value="1"/>
</dbReference>
<dbReference type="Gene3D" id="3.40.50.1000">
    <property type="entry name" value="HAD superfamily/HAD-like"/>
    <property type="match status" value="1"/>
</dbReference>
<name>A0ABT1VVK5_9PROT</name>
<dbReference type="SFLD" id="SFLDS00003">
    <property type="entry name" value="Haloacid_Dehalogenase"/>
    <property type="match status" value="1"/>
</dbReference>
<sequence length="240" mass="24386">MSGRVPAVGPVLTEAPLRLVIFDCDGVLVDSEALSARVVSAACTALGFPLDAAEAERRYLGMSLGAIRTDMEASGLRVPADWVAGVQAALVVAMAAEATMIDGAQAALDAVLALGLKVRVASNSSLAEMDAKFARTGLDRRLAGLVHSGRAAGIRPKPAPDVFLAAAAAEGVPPAACLVVEDSDTGMAAAHAAGMACVVLRADGHPFAAIPGHRSRRIAHLDSLPALLREAMAPRTGAPS</sequence>
<dbReference type="InterPro" id="IPR036412">
    <property type="entry name" value="HAD-like_sf"/>
</dbReference>